<proteinExistence type="predicted"/>
<dbReference type="SUPFAM" id="SSF144232">
    <property type="entry name" value="HIT/MYND zinc finger-like"/>
    <property type="match status" value="1"/>
</dbReference>
<sequence length="572" mass="65455">MHTLPDCATDPRRWIEVTDKLTKLRFNPVLPLDHDWHRGQPDEFFADKDLNEDVLQEIKDARRLVCTAHLAFSQKATDMLTEDEFETKWMELSEGTRAEYYINAFKNEQDQSSLGNVPEKLNCPELCWDELERGDGQGFLDLMKLFLLDDNDTPPTQPFILVNPRFDEIIGWSESDTFQNRRIWLGMRRMMRTRYIASFLGMVIANYSGYDLKPVSFTHEHHKTKETLERMRPMIESVLSPADSKKWLKAQATNRKQMQLFCANCLKAENKAVNGRMSVCVRCNAMGRQVRYCNRECQTKAWPSHKRECGKELEKSAAFDDVDTVPNRNRPPARPDIPSVAPGYKRSPDLVRLISLMNEEPTKDYIMILPTSDPRDPELEGITLDEIQGAAMFMVMRNKAMRNGDQKALFYVYRVLQKCGAVTEKQLRNQLKREYGKPFESLLAILDAGKPGPAVPDVSATEIDKALAYLKLADRFYEELDEYVPGEIGKTVKLAIQVGPRRDLTVIAHFPDSATPPSATLVPVTVSQSRQERRSTPQGKKGKNSHEVFGLNHRALLLLALHHYDPFLISSC</sequence>
<feature type="domain" description="MYND-type" evidence="6">
    <location>
        <begin position="262"/>
        <end position="309"/>
    </location>
</feature>
<protein>
    <recommendedName>
        <fullName evidence="6">MYND-type domain-containing protein</fullName>
    </recommendedName>
</protein>
<gene>
    <name evidence="7" type="ORF">PLICRDRAFT_118112</name>
</gene>
<evidence type="ECO:0000259" key="6">
    <source>
        <dbReference type="PROSITE" id="PS50865"/>
    </source>
</evidence>
<dbReference type="Gene3D" id="6.10.140.2220">
    <property type="match status" value="1"/>
</dbReference>
<evidence type="ECO:0000313" key="7">
    <source>
        <dbReference type="EMBL" id="KII84321.1"/>
    </source>
</evidence>
<dbReference type="AlphaFoldDB" id="A0A0C9SKU0"/>
<dbReference type="InterPro" id="IPR002893">
    <property type="entry name" value="Znf_MYND"/>
</dbReference>
<dbReference type="EMBL" id="KN832571">
    <property type="protein sequence ID" value="KII84321.1"/>
    <property type="molecule type" value="Genomic_DNA"/>
</dbReference>
<evidence type="ECO:0000256" key="4">
    <source>
        <dbReference type="PROSITE-ProRule" id="PRU00134"/>
    </source>
</evidence>
<dbReference type="Pfam" id="PF01753">
    <property type="entry name" value="zf-MYND"/>
    <property type="match status" value="1"/>
</dbReference>
<evidence type="ECO:0000313" key="8">
    <source>
        <dbReference type="Proteomes" id="UP000053263"/>
    </source>
</evidence>
<dbReference type="PROSITE" id="PS50865">
    <property type="entry name" value="ZF_MYND_2"/>
    <property type="match status" value="1"/>
</dbReference>
<evidence type="ECO:0000256" key="3">
    <source>
        <dbReference type="ARBA" id="ARBA00022833"/>
    </source>
</evidence>
<dbReference type="OrthoDB" id="2975457at2759"/>
<keyword evidence="3" id="KW-0862">Zinc</keyword>
<reference evidence="7 8" key="1">
    <citation type="submission" date="2014-06" db="EMBL/GenBank/DDBJ databases">
        <title>Evolutionary Origins and Diversification of the Mycorrhizal Mutualists.</title>
        <authorList>
            <consortium name="DOE Joint Genome Institute"/>
            <consortium name="Mycorrhizal Genomics Consortium"/>
            <person name="Kohler A."/>
            <person name="Kuo A."/>
            <person name="Nagy L.G."/>
            <person name="Floudas D."/>
            <person name="Copeland A."/>
            <person name="Barry K.W."/>
            <person name="Cichocki N."/>
            <person name="Veneault-Fourrey C."/>
            <person name="LaButti K."/>
            <person name="Lindquist E.A."/>
            <person name="Lipzen A."/>
            <person name="Lundell T."/>
            <person name="Morin E."/>
            <person name="Murat C."/>
            <person name="Riley R."/>
            <person name="Ohm R."/>
            <person name="Sun H."/>
            <person name="Tunlid A."/>
            <person name="Henrissat B."/>
            <person name="Grigoriev I.V."/>
            <person name="Hibbett D.S."/>
            <person name="Martin F."/>
        </authorList>
    </citation>
    <scope>NUCLEOTIDE SEQUENCE [LARGE SCALE GENOMIC DNA]</scope>
    <source>
        <strain evidence="7 8">FD-325 SS-3</strain>
    </source>
</reference>
<keyword evidence="2 4" id="KW-0863">Zinc-finger</keyword>
<dbReference type="Proteomes" id="UP000053263">
    <property type="component" value="Unassembled WGS sequence"/>
</dbReference>
<organism evidence="7 8">
    <name type="scientific">Plicaturopsis crispa FD-325 SS-3</name>
    <dbReference type="NCBI Taxonomy" id="944288"/>
    <lineage>
        <taxon>Eukaryota</taxon>
        <taxon>Fungi</taxon>
        <taxon>Dikarya</taxon>
        <taxon>Basidiomycota</taxon>
        <taxon>Agaricomycotina</taxon>
        <taxon>Agaricomycetes</taxon>
        <taxon>Agaricomycetidae</taxon>
        <taxon>Amylocorticiales</taxon>
        <taxon>Amylocorticiaceae</taxon>
        <taxon>Plicatura</taxon>
        <taxon>Plicaturopsis crispa</taxon>
    </lineage>
</organism>
<evidence type="ECO:0000256" key="1">
    <source>
        <dbReference type="ARBA" id="ARBA00022723"/>
    </source>
</evidence>
<dbReference type="HOGENOM" id="CLU_481557_0_0_1"/>
<name>A0A0C9SKU0_PLICR</name>
<evidence type="ECO:0000256" key="5">
    <source>
        <dbReference type="SAM" id="MobiDB-lite"/>
    </source>
</evidence>
<accession>A0A0C9SKU0</accession>
<feature type="region of interest" description="Disordered" evidence="5">
    <location>
        <begin position="518"/>
        <end position="545"/>
    </location>
</feature>
<keyword evidence="8" id="KW-1185">Reference proteome</keyword>
<dbReference type="GO" id="GO:0008270">
    <property type="term" value="F:zinc ion binding"/>
    <property type="evidence" value="ECO:0007669"/>
    <property type="project" value="UniProtKB-KW"/>
</dbReference>
<keyword evidence="1" id="KW-0479">Metal-binding</keyword>
<evidence type="ECO:0000256" key="2">
    <source>
        <dbReference type="ARBA" id="ARBA00022771"/>
    </source>
</evidence>